<dbReference type="PANTHER" id="PTHR24221:SF647">
    <property type="entry name" value="BLL6336 PROTEIN"/>
    <property type="match status" value="1"/>
</dbReference>
<evidence type="ECO:0000256" key="5">
    <source>
        <dbReference type="ARBA" id="ARBA00022741"/>
    </source>
</evidence>
<evidence type="ECO:0000256" key="4">
    <source>
        <dbReference type="ARBA" id="ARBA00022692"/>
    </source>
</evidence>
<comment type="subcellular location">
    <subcellularLocation>
        <location evidence="1">Cell membrane</location>
        <topology evidence="1">Multi-pass membrane protein</topology>
    </subcellularLocation>
</comment>
<dbReference type="Pfam" id="PF00005">
    <property type="entry name" value="ABC_tran"/>
    <property type="match status" value="1"/>
</dbReference>
<dbReference type="AlphaFoldDB" id="A0A1J5SUL8"/>
<dbReference type="PROSITE" id="PS50929">
    <property type="entry name" value="ABC_TM1F"/>
    <property type="match status" value="1"/>
</dbReference>
<dbReference type="GO" id="GO:0140359">
    <property type="term" value="F:ABC-type transporter activity"/>
    <property type="evidence" value="ECO:0007669"/>
    <property type="project" value="InterPro"/>
</dbReference>
<feature type="domain" description="ABC transporter" evidence="9">
    <location>
        <begin position="171"/>
        <end position="400"/>
    </location>
</feature>
<keyword evidence="2" id="KW-0813">Transport</keyword>
<reference evidence="11" key="1">
    <citation type="submission" date="2016-10" db="EMBL/GenBank/DDBJ databases">
        <title>Sequence of Gallionella enrichment culture.</title>
        <authorList>
            <person name="Poehlein A."/>
            <person name="Muehling M."/>
            <person name="Daniel R."/>
        </authorList>
    </citation>
    <scope>NUCLEOTIDE SEQUENCE</scope>
</reference>
<keyword evidence="4" id="KW-0812">Transmembrane</keyword>
<keyword evidence="7" id="KW-1133">Transmembrane helix</keyword>
<dbReference type="Gene3D" id="1.20.1560.10">
    <property type="entry name" value="ABC transporter type 1, transmembrane domain"/>
    <property type="match status" value="1"/>
</dbReference>
<evidence type="ECO:0000256" key="7">
    <source>
        <dbReference type="ARBA" id="ARBA00022989"/>
    </source>
</evidence>
<accession>A0A1J5SUL8</accession>
<dbReference type="InterPro" id="IPR017871">
    <property type="entry name" value="ABC_transporter-like_CS"/>
</dbReference>
<evidence type="ECO:0000256" key="2">
    <source>
        <dbReference type="ARBA" id="ARBA00022448"/>
    </source>
</evidence>
<dbReference type="InterPro" id="IPR011527">
    <property type="entry name" value="ABC1_TM_dom"/>
</dbReference>
<proteinExistence type="predicted"/>
<keyword evidence="8" id="KW-0472">Membrane</keyword>
<comment type="caution">
    <text evidence="11">The sequence shown here is derived from an EMBL/GenBank/DDBJ whole genome shotgun (WGS) entry which is preliminary data.</text>
</comment>
<dbReference type="InterPro" id="IPR003593">
    <property type="entry name" value="AAA+_ATPase"/>
</dbReference>
<dbReference type="Gene3D" id="3.40.50.300">
    <property type="entry name" value="P-loop containing nucleotide triphosphate hydrolases"/>
    <property type="match status" value="1"/>
</dbReference>
<name>A0A1J5SUL8_9ZZZZ</name>
<dbReference type="InterPro" id="IPR036640">
    <property type="entry name" value="ABC1_TM_sf"/>
</dbReference>
<evidence type="ECO:0000256" key="3">
    <source>
        <dbReference type="ARBA" id="ARBA00022475"/>
    </source>
</evidence>
<dbReference type="SUPFAM" id="SSF90123">
    <property type="entry name" value="ABC transporter transmembrane region"/>
    <property type="match status" value="1"/>
</dbReference>
<evidence type="ECO:0000256" key="1">
    <source>
        <dbReference type="ARBA" id="ARBA00004651"/>
    </source>
</evidence>
<dbReference type="PANTHER" id="PTHR24221">
    <property type="entry name" value="ATP-BINDING CASSETTE SUB-FAMILY B"/>
    <property type="match status" value="1"/>
</dbReference>
<dbReference type="SMART" id="SM00382">
    <property type="entry name" value="AAA"/>
    <property type="match status" value="1"/>
</dbReference>
<evidence type="ECO:0000256" key="8">
    <source>
        <dbReference type="ARBA" id="ARBA00023136"/>
    </source>
</evidence>
<protein>
    <submittedName>
        <fullName evidence="11">Toxin RTX-I translocation ATP-binding protein</fullName>
    </submittedName>
</protein>
<gene>
    <name evidence="11" type="primary">apxIB_3</name>
    <name evidence="11" type="ORF">GALL_99830</name>
</gene>
<dbReference type="Pfam" id="PF00664">
    <property type="entry name" value="ABC_membrane"/>
    <property type="match status" value="1"/>
</dbReference>
<keyword evidence="6 11" id="KW-0067">ATP-binding</keyword>
<keyword evidence="3" id="KW-1003">Cell membrane</keyword>
<dbReference type="PROSITE" id="PS50893">
    <property type="entry name" value="ABC_TRANSPORTER_2"/>
    <property type="match status" value="1"/>
</dbReference>
<dbReference type="PROSITE" id="PS00211">
    <property type="entry name" value="ABC_TRANSPORTER_1"/>
    <property type="match status" value="1"/>
</dbReference>
<dbReference type="InterPro" id="IPR027417">
    <property type="entry name" value="P-loop_NTPase"/>
</dbReference>
<organism evidence="11">
    <name type="scientific">mine drainage metagenome</name>
    <dbReference type="NCBI Taxonomy" id="410659"/>
    <lineage>
        <taxon>unclassified sequences</taxon>
        <taxon>metagenomes</taxon>
        <taxon>ecological metagenomes</taxon>
    </lineage>
</organism>
<sequence length="404" mass="44848">MFITAPTMSFIVAPLFRAKLNEQFMLGARNQAFTTEYVSGLETVKSLQMEPQLNARYSDYLAEYLRTGFNVRQIGNTYNVISNGLEQMMTLLILIVGAYTVMNNNDFSIGMLIAFQMYASKVSQPMLRLVGLWQQFQQANMSVQRLGDIMNAPMEPYSVLPSRMREGKGQIDIEALSFRYAEDRPFLYQNFNLKVTPGKVVAIMGPSGSGKSTLTKLLQGFYQPASGTIKIDGNDIRYLSANELRHYFGVVPQETILFSGTIYDNLLMANPHATFDQIVQCCKMAEIHSAIEALPQGYQTEIGERGVGLSGGQKQRMAIARALIKQPKILVFDEATSSLDANTAEHFAATINQLKGKVSMLFITHAMPKNLLVDEVVRIGQGTLSTVSESSDQTRQEAEGRGHG</sequence>
<evidence type="ECO:0000313" key="11">
    <source>
        <dbReference type="EMBL" id="OIR07701.1"/>
    </source>
</evidence>
<feature type="domain" description="ABC transmembrane type-1" evidence="10">
    <location>
        <begin position="1"/>
        <end position="138"/>
    </location>
</feature>
<evidence type="ECO:0000256" key="6">
    <source>
        <dbReference type="ARBA" id="ARBA00022840"/>
    </source>
</evidence>
<dbReference type="FunFam" id="3.40.50.300:FF:000299">
    <property type="entry name" value="ABC transporter ATP-binding protein/permease"/>
    <property type="match status" value="1"/>
</dbReference>
<dbReference type="SUPFAM" id="SSF52540">
    <property type="entry name" value="P-loop containing nucleoside triphosphate hydrolases"/>
    <property type="match status" value="1"/>
</dbReference>
<keyword evidence="5" id="KW-0547">Nucleotide-binding</keyword>
<evidence type="ECO:0000259" key="10">
    <source>
        <dbReference type="PROSITE" id="PS50929"/>
    </source>
</evidence>
<dbReference type="GO" id="GO:0016887">
    <property type="term" value="F:ATP hydrolysis activity"/>
    <property type="evidence" value="ECO:0007669"/>
    <property type="project" value="InterPro"/>
</dbReference>
<dbReference type="GO" id="GO:0034040">
    <property type="term" value="F:ATPase-coupled lipid transmembrane transporter activity"/>
    <property type="evidence" value="ECO:0007669"/>
    <property type="project" value="TreeGrafter"/>
</dbReference>
<evidence type="ECO:0000259" key="9">
    <source>
        <dbReference type="PROSITE" id="PS50893"/>
    </source>
</evidence>
<dbReference type="GO" id="GO:0005524">
    <property type="term" value="F:ATP binding"/>
    <property type="evidence" value="ECO:0007669"/>
    <property type="project" value="UniProtKB-KW"/>
</dbReference>
<dbReference type="InterPro" id="IPR003439">
    <property type="entry name" value="ABC_transporter-like_ATP-bd"/>
</dbReference>
<dbReference type="InterPro" id="IPR039421">
    <property type="entry name" value="Type_1_exporter"/>
</dbReference>
<dbReference type="EMBL" id="MLJW01000035">
    <property type="protein sequence ID" value="OIR07701.1"/>
    <property type="molecule type" value="Genomic_DNA"/>
</dbReference>
<dbReference type="GO" id="GO:0005886">
    <property type="term" value="C:plasma membrane"/>
    <property type="evidence" value="ECO:0007669"/>
    <property type="project" value="UniProtKB-SubCell"/>
</dbReference>